<sequence>MADDGMRPAKDSRKNEVPYGLHGFDQPGSSLVSTMLNGRNYLSWSVAVKTALEAKKKVGFIDGRIKPPEDAEEYQEWKCVDSMIKSWITNSIQEEIKDTFVFALTSKALWDVLEERFSVSNGPQLYHIQRQTNSLRQGGDTVTIYYNKLHRCWDELDRMMPMPTCTCGKCSCGLNKKLADMMSSTKLLQFLMGLNPIYDVVRTQILNLDPLPSVNKAFHVDIKPRMSHLAIRRRKHLKATKKAVVAAVKDSSNNDSLGLQDSDSNPKDIANAVSYLLKEVQRLGKNKVTNTKDEQVNFANLYDFAGALKTVHLPDKSTKQVDSIGKEQKSNHLLARG</sequence>
<feature type="region of interest" description="Disordered" evidence="1">
    <location>
        <begin position="1"/>
        <end position="21"/>
    </location>
</feature>
<comment type="caution">
    <text evidence="3">The sequence shown here is derived from an EMBL/GenBank/DDBJ whole genome shotgun (WGS) entry which is preliminary data.</text>
</comment>
<feature type="region of interest" description="Disordered" evidence="1">
    <location>
        <begin position="316"/>
        <end position="337"/>
    </location>
</feature>
<feature type="compositionally biased region" description="Basic and acidic residues" evidence="1">
    <location>
        <begin position="316"/>
        <end position="330"/>
    </location>
</feature>
<protein>
    <recommendedName>
        <fullName evidence="2">Retrotransposon Copia-like N-terminal domain-containing protein</fullName>
    </recommendedName>
</protein>
<dbReference type="Pfam" id="PF14244">
    <property type="entry name" value="Retrotran_gag_3"/>
    <property type="match status" value="1"/>
</dbReference>
<dbReference type="PANTHER" id="PTHR37610">
    <property type="entry name" value="CCHC-TYPE DOMAIN-CONTAINING PROTEIN"/>
    <property type="match status" value="1"/>
</dbReference>
<evidence type="ECO:0000313" key="3">
    <source>
        <dbReference type="EMBL" id="KAF7845270.1"/>
    </source>
</evidence>
<feature type="domain" description="Retrotransposon Copia-like N-terminal" evidence="2">
    <location>
        <begin position="22"/>
        <end position="68"/>
    </location>
</feature>
<dbReference type="AlphaFoldDB" id="A0A834XIU5"/>
<dbReference type="Proteomes" id="UP000634136">
    <property type="component" value="Unassembled WGS sequence"/>
</dbReference>
<dbReference type="PANTHER" id="PTHR37610:SF40">
    <property type="entry name" value="OS01G0909600 PROTEIN"/>
    <property type="match status" value="1"/>
</dbReference>
<dbReference type="OrthoDB" id="5544992at2759"/>
<evidence type="ECO:0000313" key="4">
    <source>
        <dbReference type="Proteomes" id="UP000634136"/>
    </source>
</evidence>
<organism evidence="3 4">
    <name type="scientific">Senna tora</name>
    <dbReference type="NCBI Taxonomy" id="362788"/>
    <lineage>
        <taxon>Eukaryota</taxon>
        <taxon>Viridiplantae</taxon>
        <taxon>Streptophyta</taxon>
        <taxon>Embryophyta</taxon>
        <taxon>Tracheophyta</taxon>
        <taxon>Spermatophyta</taxon>
        <taxon>Magnoliopsida</taxon>
        <taxon>eudicotyledons</taxon>
        <taxon>Gunneridae</taxon>
        <taxon>Pentapetalae</taxon>
        <taxon>rosids</taxon>
        <taxon>fabids</taxon>
        <taxon>Fabales</taxon>
        <taxon>Fabaceae</taxon>
        <taxon>Caesalpinioideae</taxon>
        <taxon>Cassia clade</taxon>
        <taxon>Senna</taxon>
    </lineage>
</organism>
<proteinExistence type="predicted"/>
<feature type="compositionally biased region" description="Basic and acidic residues" evidence="1">
    <location>
        <begin position="1"/>
        <end position="16"/>
    </location>
</feature>
<dbReference type="InterPro" id="IPR029472">
    <property type="entry name" value="Copia-like_N"/>
</dbReference>
<keyword evidence="4" id="KW-1185">Reference proteome</keyword>
<name>A0A834XIU5_9FABA</name>
<reference evidence="3" key="1">
    <citation type="submission" date="2020-09" db="EMBL/GenBank/DDBJ databases">
        <title>Genome-Enabled Discovery of Anthraquinone Biosynthesis in Senna tora.</title>
        <authorList>
            <person name="Kang S.-H."/>
            <person name="Pandey R.P."/>
            <person name="Lee C.-M."/>
            <person name="Sim J.-S."/>
            <person name="Jeong J.-T."/>
            <person name="Choi B.-S."/>
            <person name="Jung M."/>
            <person name="Ginzburg D."/>
            <person name="Zhao K."/>
            <person name="Won S.Y."/>
            <person name="Oh T.-J."/>
            <person name="Yu Y."/>
            <person name="Kim N.-H."/>
            <person name="Lee O.R."/>
            <person name="Lee T.-H."/>
            <person name="Bashyal P."/>
            <person name="Kim T.-S."/>
            <person name="Lee W.-H."/>
            <person name="Kawkins C."/>
            <person name="Kim C.-K."/>
            <person name="Kim J.S."/>
            <person name="Ahn B.O."/>
            <person name="Rhee S.Y."/>
            <person name="Sohng J.K."/>
        </authorList>
    </citation>
    <scope>NUCLEOTIDE SEQUENCE</scope>
    <source>
        <tissue evidence="3">Leaf</tissue>
    </source>
</reference>
<dbReference type="EMBL" id="JAAIUW010000001">
    <property type="protein sequence ID" value="KAF7845270.1"/>
    <property type="molecule type" value="Genomic_DNA"/>
</dbReference>
<gene>
    <name evidence="3" type="ORF">G2W53_002175</name>
</gene>
<accession>A0A834XIU5</accession>
<evidence type="ECO:0000256" key="1">
    <source>
        <dbReference type="SAM" id="MobiDB-lite"/>
    </source>
</evidence>
<evidence type="ECO:0000259" key="2">
    <source>
        <dbReference type="Pfam" id="PF14244"/>
    </source>
</evidence>